<reference evidence="1 2" key="1">
    <citation type="submission" date="2015-07" db="EMBL/GenBank/DDBJ databases">
        <title>Emmonsia species relationships and genome sequence.</title>
        <authorList>
            <person name="Cuomo C.A."/>
            <person name="Schwartz I.S."/>
            <person name="Kenyon C."/>
            <person name="de Hoog G.S."/>
            <person name="Govender N.P."/>
            <person name="Botha A."/>
            <person name="Moreno L."/>
            <person name="de Vries M."/>
            <person name="Munoz J.F."/>
            <person name="Stielow J.B."/>
        </authorList>
    </citation>
    <scope>NUCLEOTIDE SEQUENCE [LARGE SCALE GENOMIC DNA]</scope>
    <source>
        <strain evidence="1 2">CBS 136260</strain>
    </source>
</reference>
<dbReference type="EMBL" id="LGUA01000841">
    <property type="protein sequence ID" value="OAX79957.1"/>
    <property type="molecule type" value="Genomic_DNA"/>
</dbReference>
<comment type="caution">
    <text evidence="1">The sequence shown here is derived from an EMBL/GenBank/DDBJ whole genome shotgun (WGS) entry which is preliminary data.</text>
</comment>
<evidence type="ECO:0000313" key="1">
    <source>
        <dbReference type="EMBL" id="OAX79957.1"/>
    </source>
</evidence>
<organism evidence="1 2">
    <name type="scientific">Emergomyces africanus</name>
    <dbReference type="NCBI Taxonomy" id="1955775"/>
    <lineage>
        <taxon>Eukaryota</taxon>
        <taxon>Fungi</taxon>
        <taxon>Dikarya</taxon>
        <taxon>Ascomycota</taxon>
        <taxon>Pezizomycotina</taxon>
        <taxon>Eurotiomycetes</taxon>
        <taxon>Eurotiomycetidae</taxon>
        <taxon>Onygenales</taxon>
        <taxon>Ajellomycetaceae</taxon>
        <taxon>Emergomyces</taxon>
    </lineage>
</organism>
<proteinExistence type="predicted"/>
<name>A0A1B7NTK4_9EURO</name>
<evidence type="ECO:0000313" key="2">
    <source>
        <dbReference type="Proteomes" id="UP000091918"/>
    </source>
</evidence>
<keyword evidence="2" id="KW-1185">Reference proteome</keyword>
<gene>
    <name evidence="1" type="ORF">ACJ72_05723</name>
</gene>
<sequence length="103" mass="11055">MQFWLESNLSNSLQCATTSQTSISIAPAGTQQTISSVFRQMDLAGPDATGAPMKDLSWLSANVASANARIRPSFGSLNYPPLFAGPVKDYYSACSLIAENRHL</sequence>
<feature type="non-terminal residue" evidence="1">
    <location>
        <position position="103"/>
    </location>
</feature>
<accession>A0A1B7NTK4</accession>
<protein>
    <submittedName>
        <fullName evidence="1">Uncharacterized protein</fullName>
    </submittedName>
</protein>
<dbReference type="Proteomes" id="UP000091918">
    <property type="component" value="Unassembled WGS sequence"/>
</dbReference>
<dbReference type="OrthoDB" id="10358272at2759"/>
<dbReference type="AlphaFoldDB" id="A0A1B7NTK4"/>